<proteinExistence type="predicted"/>
<sequence>MEDTKVESDSASMIRFVKDGAAPRSHDESIRSGGGWNPSVLKVSLKGMTDQVIHALVEMINGGHAFHCSFIYATNNYLERRDLWAELGRFKSGIGDTSWMLLGDFNVTLSSDDSLGGLSTITRGMMEFRNCMEELEIEDVNSRGIFFTWIGKPHEDNGVLKKLDRVMGNSSLLANFPSCEYNIPPSWY</sequence>
<dbReference type="Proteomes" id="UP001163603">
    <property type="component" value="Chromosome 3"/>
</dbReference>
<evidence type="ECO:0000313" key="2">
    <source>
        <dbReference type="Proteomes" id="UP001163603"/>
    </source>
</evidence>
<accession>A0ACC0Z1R1</accession>
<comment type="caution">
    <text evidence="1">The sequence shown here is derived from an EMBL/GenBank/DDBJ whole genome shotgun (WGS) entry which is preliminary data.</text>
</comment>
<organism evidence="1 2">
    <name type="scientific">Pistacia integerrima</name>
    <dbReference type="NCBI Taxonomy" id="434235"/>
    <lineage>
        <taxon>Eukaryota</taxon>
        <taxon>Viridiplantae</taxon>
        <taxon>Streptophyta</taxon>
        <taxon>Embryophyta</taxon>
        <taxon>Tracheophyta</taxon>
        <taxon>Spermatophyta</taxon>
        <taxon>Magnoliopsida</taxon>
        <taxon>eudicotyledons</taxon>
        <taxon>Gunneridae</taxon>
        <taxon>Pentapetalae</taxon>
        <taxon>rosids</taxon>
        <taxon>malvids</taxon>
        <taxon>Sapindales</taxon>
        <taxon>Anacardiaceae</taxon>
        <taxon>Pistacia</taxon>
    </lineage>
</organism>
<gene>
    <name evidence="1" type="ORF">Pint_05274</name>
</gene>
<evidence type="ECO:0000313" key="1">
    <source>
        <dbReference type="EMBL" id="KAJ0044739.1"/>
    </source>
</evidence>
<protein>
    <submittedName>
        <fullName evidence="1">Uncharacterized protein</fullName>
    </submittedName>
</protein>
<name>A0ACC0Z1R1_9ROSI</name>
<keyword evidence="2" id="KW-1185">Reference proteome</keyword>
<reference evidence="2" key="1">
    <citation type="journal article" date="2023" name="G3 (Bethesda)">
        <title>Genome assembly and association tests identify interacting loci associated with vigor, precocity, and sex in interspecific pistachio rootstocks.</title>
        <authorList>
            <person name="Palmer W."/>
            <person name="Jacygrad E."/>
            <person name="Sagayaradj S."/>
            <person name="Cavanaugh K."/>
            <person name="Han R."/>
            <person name="Bertier L."/>
            <person name="Beede B."/>
            <person name="Kafkas S."/>
            <person name="Golino D."/>
            <person name="Preece J."/>
            <person name="Michelmore R."/>
        </authorList>
    </citation>
    <scope>NUCLEOTIDE SEQUENCE [LARGE SCALE GENOMIC DNA]</scope>
</reference>
<dbReference type="EMBL" id="CM047738">
    <property type="protein sequence ID" value="KAJ0044739.1"/>
    <property type="molecule type" value="Genomic_DNA"/>
</dbReference>